<feature type="region of interest" description="Disordered" evidence="1">
    <location>
        <begin position="1"/>
        <end position="25"/>
    </location>
</feature>
<dbReference type="EMBL" id="CAUOFW020000970">
    <property type="protein sequence ID" value="CAK9139566.1"/>
    <property type="molecule type" value="Genomic_DNA"/>
</dbReference>
<feature type="compositionally biased region" description="Polar residues" evidence="1">
    <location>
        <begin position="12"/>
        <end position="24"/>
    </location>
</feature>
<reference evidence="2 3" key="1">
    <citation type="submission" date="2024-02" db="EMBL/GenBank/DDBJ databases">
        <authorList>
            <person name="Vignale AGUSTIN F."/>
            <person name="Sosa J E."/>
            <person name="Modenutti C."/>
        </authorList>
    </citation>
    <scope>NUCLEOTIDE SEQUENCE [LARGE SCALE GENOMIC DNA]</scope>
</reference>
<evidence type="ECO:0000313" key="2">
    <source>
        <dbReference type="EMBL" id="CAK9139566.1"/>
    </source>
</evidence>
<sequence length="96" mass="11016">MTKDAVHEPLITSKSSAKSQQNSFKDGWKPDITSILQLVKLLELREVNHIEFCKIKCVLDEILRMHKNPELSEILKLLMDPTWVATGLKVDFETLP</sequence>
<dbReference type="PANTHER" id="PTHR48448">
    <property type="entry name" value="MUTL PROTEIN ISOFORM 1"/>
    <property type="match status" value="1"/>
</dbReference>
<organism evidence="2 3">
    <name type="scientific">Ilex paraguariensis</name>
    <name type="common">yerba mate</name>
    <dbReference type="NCBI Taxonomy" id="185542"/>
    <lineage>
        <taxon>Eukaryota</taxon>
        <taxon>Viridiplantae</taxon>
        <taxon>Streptophyta</taxon>
        <taxon>Embryophyta</taxon>
        <taxon>Tracheophyta</taxon>
        <taxon>Spermatophyta</taxon>
        <taxon>Magnoliopsida</taxon>
        <taxon>eudicotyledons</taxon>
        <taxon>Gunneridae</taxon>
        <taxon>Pentapetalae</taxon>
        <taxon>asterids</taxon>
        <taxon>campanulids</taxon>
        <taxon>Aquifoliales</taxon>
        <taxon>Aquifoliaceae</taxon>
        <taxon>Ilex</taxon>
    </lineage>
</organism>
<dbReference type="Proteomes" id="UP001642360">
    <property type="component" value="Unassembled WGS sequence"/>
</dbReference>
<proteinExistence type="predicted"/>
<name>A0ABC8R3J5_9AQUA</name>
<gene>
    <name evidence="2" type="ORF">ILEXP_LOCUS6954</name>
</gene>
<dbReference type="AlphaFoldDB" id="A0ABC8R3J5"/>
<keyword evidence="3" id="KW-1185">Reference proteome</keyword>
<protein>
    <submittedName>
        <fullName evidence="2">Uncharacterized protein</fullName>
    </submittedName>
</protein>
<comment type="caution">
    <text evidence="2">The sequence shown here is derived from an EMBL/GenBank/DDBJ whole genome shotgun (WGS) entry which is preliminary data.</text>
</comment>
<dbReference type="InterPro" id="IPR053276">
    <property type="entry name" value="MtDNA_mismatch_repair_MutS"/>
</dbReference>
<evidence type="ECO:0000313" key="3">
    <source>
        <dbReference type="Proteomes" id="UP001642360"/>
    </source>
</evidence>
<evidence type="ECO:0000256" key="1">
    <source>
        <dbReference type="SAM" id="MobiDB-lite"/>
    </source>
</evidence>
<accession>A0ABC8R3J5</accession>
<dbReference type="PANTHER" id="PTHR48448:SF1">
    <property type="entry name" value="MUTL PROTEIN ISOFORM 1"/>
    <property type="match status" value="1"/>
</dbReference>